<sequence>MLKRFETFSFSVLIQTFYSLWIQLIHSCRYFQQQHPLLICALYWLTGTLARPYPVCGIFLLLALSLFIPKQQRKQQLFIGICWIIPLITLSASSSIHKGQSSGSFIIKSGRENRYFGEAVHLQYPCGKKYHHIPCVILIDAHLELNKKYYIQGTTLDHTSQIVFKSNGCYEEIQPTKIAFIQNKLRESCHKRILHLFSPEESGKFASSLLLGTPLPKHLKEIFKNKGLAHLFAISGWHFSLFASSLFLIFGIFSSKIKYLLTFIALSGLTLLFPWSPSVWRSWISLALICFSPFSSGYCSSLNRLGIGCILCSLVFSPLSPAFALSFLATLGILLFFPHLFRFFYTPWKEIAPEYLLPFIRYFWGALSIALASQIFLFFPIVNFFGYFPLEGLIYNLFFPLLILPIFSLILLSLILPFVAPVTKFCISWIISHPLLHSHNFLTSLSPVPVSPEKLTLILILLFFLGVSLEKTKTVGNLFPTNSISEL</sequence>
<accession>A0ABX8CCY7</accession>
<evidence type="ECO:0000256" key="3">
    <source>
        <dbReference type="ARBA" id="ARBA00022692"/>
    </source>
</evidence>
<evidence type="ECO:0000256" key="4">
    <source>
        <dbReference type="ARBA" id="ARBA00022989"/>
    </source>
</evidence>
<comment type="subcellular location">
    <subcellularLocation>
        <location evidence="1">Cell membrane</location>
        <topology evidence="1">Multi-pass membrane protein</topology>
    </subcellularLocation>
</comment>
<keyword evidence="2" id="KW-1003">Cell membrane</keyword>
<keyword evidence="9" id="KW-1185">Reference proteome</keyword>
<proteinExistence type="predicted"/>
<protein>
    <submittedName>
        <fullName evidence="8">ComEC/Rec2 family competence protein</fullName>
    </submittedName>
</protein>
<organism evidence="8 9">
    <name type="scientific">Chlamydia crocodili</name>
    <dbReference type="NCBI Taxonomy" id="2766982"/>
    <lineage>
        <taxon>Bacteria</taxon>
        <taxon>Pseudomonadati</taxon>
        <taxon>Chlamydiota</taxon>
        <taxon>Chlamydiia</taxon>
        <taxon>Chlamydiales</taxon>
        <taxon>Chlamydiaceae</taxon>
        <taxon>Chlamydia/Chlamydophila group</taxon>
        <taxon>Chlamydia</taxon>
    </lineage>
</organism>
<evidence type="ECO:0000256" key="1">
    <source>
        <dbReference type="ARBA" id="ARBA00004651"/>
    </source>
</evidence>
<dbReference type="Proteomes" id="UP000680625">
    <property type="component" value="Chromosome"/>
</dbReference>
<reference evidence="8 9" key="1">
    <citation type="submission" date="2020-08" db="EMBL/GenBank/DDBJ databases">
        <title>Isolation and characterization of novel Chlamydia from Siamese crocodiles (Crocodylus siamensis).</title>
        <authorList>
            <person name="Sariya L."/>
        </authorList>
    </citation>
    <scope>NUCLEOTIDE SEQUENCE [LARGE SCALE GENOMIC DNA]</scope>
    <source>
        <strain evidence="8 9">No. 12</strain>
    </source>
</reference>
<evidence type="ECO:0000256" key="2">
    <source>
        <dbReference type="ARBA" id="ARBA00022475"/>
    </source>
</evidence>
<feature type="transmembrane region" description="Helical" evidence="6">
    <location>
        <begin position="12"/>
        <end position="32"/>
    </location>
</feature>
<dbReference type="RefSeq" id="WP_213240577.1">
    <property type="nucleotide sequence ID" value="NZ_CP060791.1"/>
</dbReference>
<feature type="transmembrane region" description="Helical" evidence="6">
    <location>
        <begin position="77"/>
        <end position="96"/>
    </location>
</feature>
<feature type="transmembrane region" description="Helical" evidence="6">
    <location>
        <begin position="259"/>
        <end position="276"/>
    </location>
</feature>
<keyword evidence="5 6" id="KW-0472">Membrane</keyword>
<feature type="transmembrane region" description="Helical" evidence="6">
    <location>
        <begin position="451"/>
        <end position="469"/>
    </location>
</feature>
<evidence type="ECO:0000313" key="8">
    <source>
        <dbReference type="EMBL" id="QVE48879.1"/>
    </source>
</evidence>
<dbReference type="InterPro" id="IPR052159">
    <property type="entry name" value="Competence_DNA_uptake"/>
</dbReference>
<gene>
    <name evidence="8" type="ORF">H9Q19_04130</name>
</gene>
<name>A0ABX8CCY7_9CHLA</name>
<feature type="transmembrane region" description="Helical" evidence="6">
    <location>
        <begin position="52"/>
        <end position="68"/>
    </location>
</feature>
<dbReference type="GeneID" id="301704789"/>
<feature type="transmembrane region" description="Helical" evidence="6">
    <location>
        <begin position="398"/>
        <end position="431"/>
    </location>
</feature>
<keyword evidence="3 6" id="KW-0812">Transmembrane</keyword>
<evidence type="ECO:0000256" key="5">
    <source>
        <dbReference type="ARBA" id="ARBA00023136"/>
    </source>
</evidence>
<feature type="transmembrane region" description="Helical" evidence="6">
    <location>
        <begin position="361"/>
        <end position="386"/>
    </location>
</feature>
<feature type="domain" description="ComEC/Rec2-related protein" evidence="7">
    <location>
        <begin position="215"/>
        <end position="466"/>
    </location>
</feature>
<dbReference type="Pfam" id="PF03772">
    <property type="entry name" value="Competence"/>
    <property type="match status" value="1"/>
</dbReference>
<evidence type="ECO:0000259" key="7">
    <source>
        <dbReference type="Pfam" id="PF03772"/>
    </source>
</evidence>
<dbReference type="PANTHER" id="PTHR30619:SF1">
    <property type="entry name" value="RECOMBINATION PROTEIN 2"/>
    <property type="match status" value="1"/>
</dbReference>
<evidence type="ECO:0000256" key="6">
    <source>
        <dbReference type="SAM" id="Phobius"/>
    </source>
</evidence>
<feature type="transmembrane region" description="Helical" evidence="6">
    <location>
        <begin position="228"/>
        <end position="252"/>
    </location>
</feature>
<dbReference type="InterPro" id="IPR004477">
    <property type="entry name" value="ComEC_N"/>
</dbReference>
<dbReference type="EMBL" id="CP060791">
    <property type="protein sequence ID" value="QVE48879.1"/>
    <property type="molecule type" value="Genomic_DNA"/>
</dbReference>
<keyword evidence="4 6" id="KW-1133">Transmembrane helix</keyword>
<dbReference type="PANTHER" id="PTHR30619">
    <property type="entry name" value="DNA INTERNALIZATION/COMPETENCE PROTEIN COMEC/REC2"/>
    <property type="match status" value="1"/>
</dbReference>
<feature type="transmembrane region" description="Helical" evidence="6">
    <location>
        <begin position="322"/>
        <end position="341"/>
    </location>
</feature>
<evidence type="ECO:0000313" key="9">
    <source>
        <dbReference type="Proteomes" id="UP000680625"/>
    </source>
</evidence>